<reference evidence="2" key="1">
    <citation type="submission" date="2023-05" db="EMBL/GenBank/DDBJ databases">
        <title>Anaerotaeda fermentans gen. nov., sp. nov., a novel anaerobic planctomycete of the new family within the order Sedimentisphaerales isolated from Taman Peninsula, Russia.</title>
        <authorList>
            <person name="Khomyakova M.A."/>
            <person name="Merkel A.Y."/>
            <person name="Slobodkin A.I."/>
        </authorList>
    </citation>
    <scope>NUCLEOTIDE SEQUENCE</scope>
    <source>
        <strain evidence="2">M17dextr</strain>
    </source>
</reference>
<dbReference type="InterPro" id="IPR010384">
    <property type="entry name" value="MtfA_fam"/>
</dbReference>
<dbReference type="GO" id="GO:0005829">
    <property type="term" value="C:cytosol"/>
    <property type="evidence" value="ECO:0007669"/>
    <property type="project" value="TreeGrafter"/>
</dbReference>
<name>A0AAW6U129_9BACT</name>
<accession>A0AAW6U129</accession>
<organism evidence="2 3">
    <name type="scientific">Anaerobaca lacustris</name>
    <dbReference type="NCBI Taxonomy" id="3044600"/>
    <lineage>
        <taxon>Bacteria</taxon>
        <taxon>Pseudomonadati</taxon>
        <taxon>Planctomycetota</taxon>
        <taxon>Phycisphaerae</taxon>
        <taxon>Sedimentisphaerales</taxon>
        <taxon>Anaerobacaceae</taxon>
        <taxon>Anaerobaca</taxon>
    </lineage>
</organism>
<dbReference type="Gene3D" id="1.10.472.150">
    <property type="entry name" value="Glucose-regulated metallo-peptidase M90, N-terminal domain"/>
    <property type="match status" value="1"/>
</dbReference>
<dbReference type="InterPro" id="IPR024079">
    <property type="entry name" value="MetalloPept_cat_dom_sf"/>
</dbReference>
<dbReference type="Proteomes" id="UP001431776">
    <property type="component" value="Unassembled WGS sequence"/>
</dbReference>
<dbReference type="EMBL" id="JASCXX010000021">
    <property type="protein sequence ID" value="MDI6450545.1"/>
    <property type="molecule type" value="Genomic_DNA"/>
</dbReference>
<comment type="caution">
    <text evidence="2">The sequence shown here is derived from an EMBL/GenBank/DDBJ whole genome shotgun (WGS) entry which is preliminary data.</text>
</comment>
<evidence type="ECO:0000256" key="1">
    <source>
        <dbReference type="SAM" id="MobiDB-lite"/>
    </source>
</evidence>
<sequence length="271" mass="30243">MLGFKKRRRARAAGQPFPPGWLAILTRNVPICASLSEDDQQELRRHVQIFLSEKRFEGCGGLEITDEIRVTIAAQACILLLHRQTDYYPGLTSILVYPRKYVAERVQEVIGDVVLEGQDVRLGESWHRGAVVLSWADVRRGAANIHSGQNVVFHEFAHQLDSAAGRGDSTPVLRDRFRFASWAETLGRDFDAFRRSVGAGPTQVLDDYGATDEAEFFAVATECFFEKAHELRNVHPELYGALKDFYQQDPASWPGGGGRRGSVNKNGRSGP</sequence>
<dbReference type="InterPro" id="IPR042252">
    <property type="entry name" value="MtfA_N"/>
</dbReference>
<dbReference type="PANTHER" id="PTHR30164">
    <property type="entry name" value="MTFA PEPTIDASE"/>
    <property type="match status" value="1"/>
</dbReference>
<dbReference type="Gene3D" id="3.40.390.10">
    <property type="entry name" value="Collagenase (Catalytic Domain)"/>
    <property type="match status" value="1"/>
</dbReference>
<protein>
    <submittedName>
        <fullName evidence="2">Zinc-dependent peptidase</fullName>
    </submittedName>
</protein>
<keyword evidence="3" id="KW-1185">Reference proteome</keyword>
<dbReference type="GO" id="GO:0008237">
    <property type="term" value="F:metallopeptidase activity"/>
    <property type="evidence" value="ECO:0007669"/>
    <property type="project" value="InterPro"/>
</dbReference>
<proteinExistence type="predicted"/>
<evidence type="ECO:0000313" key="3">
    <source>
        <dbReference type="Proteomes" id="UP001431776"/>
    </source>
</evidence>
<gene>
    <name evidence="2" type="ORF">QJ522_15915</name>
</gene>
<evidence type="ECO:0000313" key="2">
    <source>
        <dbReference type="EMBL" id="MDI6450545.1"/>
    </source>
</evidence>
<feature type="region of interest" description="Disordered" evidence="1">
    <location>
        <begin position="250"/>
        <end position="271"/>
    </location>
</feature>
<dbReference type="Pfam" id="PF06167">
    <property type="entry name" value="Peptidase_M90"/>
    <property type="match status" value="1"/>
</dbReference>
<dbReference type="RefSeq" id="WP_349245956.1">
    <property type="nucleotide sequence ID" value="NZ_JASCXX010000021.1"/>
</dbReference>
<dbReference type="SUPFAM" id="SSF55486">
    <property type="entry name" value="Metalloproteases ('zincins'), catalytic domain"/>
    <property type="match status" value="1"/>
</dbReference>
<dbReference type="GO" id="GO:0004177">
    <property type="term" value="F:aminopeptidase activity"/>
    <property type="evidence" value="ECO:0007669"/>
    <property type="project" value="TreeGrafter"/>
</dbReference>
<dbReference type="PANTHER" id="PTHR30164:SF2">
    <property type="entry name" value="PROTEIN MTFA"/>
    <property type="match status" value="1"/>
</dbReference>
<dbReference type="CDD" id="cd20169">
    <property type="entry name" value="Peptidase_M90_mtfA"/>
    <property type="match status" value="1"/>
</dbReference>
<dbReference type="AlphaFoldDB" id="A0AAW6U129"/>